<evidence type="ECO:0000259" key="4">
    <source>
        <dbReference type="PROSITE" id="PS50983"/>
    </source>
</evidence>
<dbReference type="EMBL" id="MN079136">
    <property type="protein sequence ID" value="QEA06317.1"/>
    <property type="molecule type" value="Genomic_DNA"/>
</dbReference>
<evidence type="ECO:0000256" key="1">
    <source>
        <dbReference type="ARBA" id="ARBA00004196"/>
    </source>
</evidence>
<dbReference type="PANTHER" id="PTHR30532:SF1">
    <property type="entry name" value="IRON(3+)-HYDROXAMATE-BINDING PROTEIN FHUD"/>
    <property type="match status" value="1"/>
</dbReference>
<evidence type="ECO:0000256" key="3">
    <source>
        <dbReference type="ARBA" id="ARBA00022729"/>
    </source>
</evidence>
<proteinExistence type="predicted"/>
<sequence>MQQTAAAERIHGILAMTLVFMVALAATPVADARTVVTAYGEVDIDGTPQRVVTLYEGALDAALAVDVAPVGAVTTRGGDGVAGYIQDRAGDVAIVGTPRETNVEAVLAQRPDLILASPRLPRAQYELLSGIAPTVVPDVQGFRADAWKDEARLYARALGQTPAMDEAIARVENRAARIASAVTGRYNADDRTAYLVRWMPQGPMVMSSRLFATGLLGAAGFDVETAGLVGGDRPHSDPLSLEALSRIDGDWLFLATLNADGREALDAARTSPAFRRLDVVRRERVVPVDGQLWTSASGPLAAEVVLDDIEAAVLQ</sequence>
<accession>A0A5B8RHW0</accession>
<keyword evidence="3" id="KW-0732">Signal</keyword>
<gene>
    <name evidence="5" type="primary">yfiY_1</name>
    <name evidence="5" type="ORF">KBTEX_02649</name>
</gene>
<evidence type="ECO:0000256" key="2">
    <source>
        <dbReference type="ARBA" id="ARBA00022448"/>
    </source>
</evidence>
<organism evidence="5">
    <name type="scientific">uncultured organism</name>
    <dbReference type="NCBI Taxonomy" id="155900"/>
    <lineage>
        <taxon>unclassified sequences</taxon>
        <taxon>environmental samples</taxon>
    </lineage>
</organism>
<name>A0A5B8RHW0_9ZZZZ</name>
<keyword evidence="2" id="KW-0813">Transport</keyword>
<keyword evidence="5" id="KW-0449">Lipoprotein</keyword>
<feature type="domain" description="Fe/B12 periplasmic-binding" evidence="4">
    <location>
        <begin position="50"/>
        <end position="315"/>
    </location>
</feature>
<dbReference type="PROSITE" id="PS50983">
    <property type="entry name" value="FE_B12_PBP"/>
    <property type="match status" value="1"/>
</dbReference>
<dbReference type="Gene3D" id="3.40.50.1980">
    <property type="entry name" value="Nitrogenase molybdenum iron protein domain"/>
    <property type="match status" value="2"/>
</dbReference>
<dbReference type="SUPFAM" id="SSF53807">
    <property type="entry name" value="Helical backbone' metal receptor"/>
    <property type="match status" value="1"/>
</dbReference>
<evidence type="ECO:0000313" key="5">
    <source>
        <dbReference type="EMBL" id="QEA06317.1"/>
    </source>
</evidence>
<comment type="subcellular location">
    <subcellularLocation>
        <location evidence="1">Cell envelope</location>
    </subcellularLocation>
</comment>
<protein>
    <submittedName>
        <fullName evidence="5">Putative siderophore-binding lipoprotein YfiY</fullName>
    </submittedName>
</protein>
<reference evidence="5" key="1">
    <citation type="submission" date="2019-06" db="EMBL/GenBank/DDBJ databases">
        <authorList>
            <person name="Murdoch R.W."/>
            <person name="Fathepure B."/>
        </authorList>
    </citation>
    <scope>NUCLEOTIDE SEQUENCE</scope>
</reference>
<dbReference type="AlphaFoldDB" id="A0A5B8RHW0"/>
<dbReference type="PANTHER" id="PTHR30532">
    <property type="entry name" value="IRON III DICITRATE-BINDING PERIPLASMIC PROTEIN"/>
    <property type="match status" value="1"/>
</dbReference>
<dbReference type="InterPro" id="IPR051313">
    <property type="entry name" value="Bact_iron-sidero_bind"/>
</dbReference>
<dbReference type="InterPro" id="IPR002491">
    <property type="entry name" value="ABC_transptr_periplasmic_BD"/>
</dbReference>
<dbReference type="Pfam" id="PF01497">
    <property type="entry name" value="Peripla_BP_2"/>
    <property type="match status" value="1"/>
</dbReference>